<dbReference type="PANTHER" id="PTHR47938:SF19">
    <property type="entry name" value="OS02G0127600 PROTEIN"/>
    <property type="match status" value="1"/>
</dbReference>
<protein>
    <submittedName>
        <fullName evidence="4">Uncharacterized protein</fullName>
    </submittedName>
</protein>
<feature type="repeat" description="PPR" evidence="3">
    <location>
        <begin position="378"/>
        <end position="412"/>
    </location>
</feature>
<dbReference type="Gene3D" id="1.25.40.10">
    <property type="entry name" value="Tetratricopeptide repeat domain"/>
    <property type="match status" value="7"/>
</dbReference>
<feature type="repeat" description="PPR" evidence="3">
    <location>
        <begin position="413"/>
        <end position="447"/>
    </location>
</feature>
<dbReference type="NCBIfam" id="TIGR00756">
    <property type="entry name" value="PPR"/>
    <property type="match status" value="7"/>
</dbReference>
<keyword evidence="2" id="KW-0677">Repeat</keyword>
<dbReference type="PROSITE" id="PS51375">
    <property type="entry name" value="PPR"/>
    <property type="match status" value="8"/>
</dbReference>
<feature type="repeat" description="PPR" evidence="3">
    <location>
        <begin position="627"/>
        <end position="661"/>
    </location>
</feature>
<gene>
    <name evidence="4" type="ORF">SI8410_13017367</name>
</gene>
<dbReference type="Pfam" id="PF13041">
    <property type="entry name" value="PPR_2"/>
    <property type="match status" value="2"/>
</dbReference>
<dbReference type="InterPro" id="IPR011990">
    <property type="entry name" value="TPR-like_helical_dom_sf"/>
</dbReference>
<feature type="repeat" description="PPR" evidence="3">
    <location>
        <begin position="557"/>
        <end position="591"/>
    </location>
</feature>
<comment type="similarity">
    <text evidence="1">Belongs to the PPR family. P subfamily.</text>
</comment>
<feature type="repeat" description="PPR" evidence="3">
    <location>
        <begin position="880"/>
        <end position="914"/>
    </location>
</feature>
<dbReference type="PANTHER" id="PTHR47938">
    <property type="entry name" value="RESPIRATORY COMPLEX I CHAPERONE (CIA84), PUTATIVE (AFU_ORTHOLOGUE AFUA_2G06020)-RELATED"/>
    <property type="match status" value="1"/>
</dbReference>
<dbReference type="EMBL" id="LR746276">
    <property type="protein sequence ID" value="CAA7406689.1"/>
    <property type="molecule type" value="Genomic_DNA"/>
</dbReference>
<dbReference type="GO" id="GO:0003729">
    <property type="term" value="F:mRNA binding"/>
    <property type="evidence" value="ECO:0007669"/>
    <property type="project" value="TreeGrafter"/>
</dbReference>
<dbReference type="Pfam" id="PF01535">
    <property type="entry name" value="PPR"/>
    <property type="match status" value="5"/>
</dbReference>
<evidence type="ECO:0000313" key="4">
    <source>
        <dbReference type="EMBL" id="CAA7406689.1"/>
    </source>
</evidence>
<keyword evidence="5" id="KW-1185">Reference proteome</keyword>
<sequence>MPLKLLPCKSFLTKSRSFLLTTISAADAFRAHSTTTITTAAATAASSSPLLKPPFSISSAAGADLDAALISSSFKEWFKNASTHTVFDRIFEVLAACADSEDSTIDRALSALSLRLDEAFVIQVLHHSPRLSDATNSSSGNNFLLLRLKFFDWAGRQRGFRHTRATYHAIFTLLSRARLMSVIHDWLQSFAATRQQLPNLFFQRRHIRFHEILVVGYAVAGKPEIALQVFGQMRFQGLDLDAFSYHVLLNSLVEESAFDVADTIFSQISSRGLYCPFTSCIRIKSLCKQNRLDEAIAFLRELDVEGPEHRSMTDHTTGIIVNALCKQRRFEEASKLVEELGTARTYDVWIRDLIDAGRTNRALDFLSSKKESEGYTPDVVFYNKLLCQLLRENKLDKVYEVLVEMRDGEIAPDKITMNAALCFFCKAGMVDVALMLYKSRMEFGLSPNSLAFNNLINALCAKDDVDEVYQMLEDSLEHGYFPGKQTFWVLVGVLCRKGKLDKMGKLLDVALQRDPSSMTPAWSHYIAAYITALCNANRPEEGYSVLQKVTTSKNPQNSFVFTSLIRGYILLRRGDMVCKLFVEMQDCGHSPSRSLYKEVICFLCDMGSYEQVLNLLETQLSRQKPSPRICYNYFIYGTGCAEKPELAMEVLRHMKSAGIEPNTDTYIVMLSSYLKSQRISDALNFFYGLCKERGPSNRLYNLLIAGLAKAQKLDQALFFWKEVRGKGLVPSLQCYEELVLSFCSAGDYYNLMKILKDFEDTGRQISPFICNLLLLHTLKNPQLRRTWELVTSSEAEAKSDGVESEAKHSNRLMLGQLISAFSCGIRIKEHLHCLEEVVERYFPVDTFTYNILLRALSMEGRMDYACELFDRISKKGHQPNRYTYDIILHGLCKQGKKEEAEVWKNKMILNGFYPTWYTVELYNSTK</sequence>
<evidence type="ECO:0000256" key="2">
    <source>
        <dbReference type="ARBA" id="ARBA00022737"/>
    </source>
</evidence>
<dbReference type="Proteomes" id="UP000663760">
    <property type="component" value="Chromosome 13"/>
</dbReference>
<dbReference type="AlphaFoldDB" id="A0A7I8L9J7"/>
<reference evidence="4" key="1">
    <citation type="submission" date="2020-02" db="EMBL/GenBank/DDBJ databases">
        <authorList>
            <person name="Scholz U."/>
            <person name="Mascher M."/>
            <person name="Fiebig A."/>
        </authorList>
    </citation>
    <scope>NUCLEOTIDE SEQUENCE</scope>
</reference>
<dbReference type="OrthoDB" id="185373at2759"/>
<feature type="repeat" description="PPR" evidence="3">
    <location>
        <begin position="845"/>
        <end position="879"/>
    </location>
</feature>
<dbReference type="InterPro" id="IPR002885">
    <property type="entry name" value="PPR_rpt"/>
</dbReference>
<organism evidence="4 5">
    <name type="scientific">Spirodela intermedia</name>
    <name type="common">Intermediate duckweed</name>
    <dbReference type="NCBI Taxonomy" id="51605"/>
    <lineage>
        <taxon>Eukaryota</taxon>
        <taxon>Viridiplantae</taxon>
        <taxon>Streptophyta</taxon>
        <taxon>Embryophyta</taxon>
        <taxon>Tracheophyta</taxon>
        <taxon>Spermatophyta</taxon>
        <taxon>Magnoliopsida</taxon>
        <taxon>Liliopsida</taxon>
        <taxon>Araceae</taxon>
        <taxon>Lemnoideae</taxon>
        <taxon>Spirodela</taxon>
    </lineage>
</organism>
<evidence type="ECO:0000256" key="1">
    <source>
        <dbReference type="ARBA" id="ARBA00007626"/>
    </source>
</evidence>
<accession>A0A7I8L9J7</accession>
<feature type="repeat" description="PPR" evidence="3">
    <location>
        <begin position="448"/>
        <end position="482"/>
    </location>
</feature>
<evidence type="ECO:0000256" key="3">
    <source>
        <dbReference type="PROSITE-ProRule" id="PRU00708"/>
    </source>
</evidence>
<dbReference type="Pfam" id="PF13812">
    <property type="entry name" value="PPR_3"/>
    <property type="match status" value="1"/>
</dbReference>
<feature type="repeat" description="PPR" evidence="3">
    <location>
        <begin position="696"/>
        <end position="730"/>
    </location>
</feature>
<evidence type="ECO:0000313" key="5">
    <source>
        <dbReference type="Proteomes" id="UP000663760"/>
    </source>
</evidence>
<name>A0A7I8L9J7_SPIIN</name>
<proteinExistence type="inferred from homology"/>